<dbReference type="Proteomes" id="UP000031449">
    <property type="component" value="Plasmid unnamed"/>
</dbReference>
<protein>
    <submittedName>
        <fullName evidence="1">Uncharacterized protein</fullName>
    </submittedName>
</protein>
<dbReference type="BioCyc" id="JESP1508404:G14D9-13725-MONOMER"/>
<dbReference type="SUPFAM" id="SSF51161">
    <property type="entry name" value="Trimeric LpxA-like enzymes"/>
    <property type="match status" value="1"/>
</dbReference>
<gene>
    <name evidence="1" type="ORF">JMA_44020</name>
</gene>
<name>A0A0B5B0P6_9BACL</name>
<reference evidence="1 2" key="1">
    <citation type="submission" date="2014-08" db="EMBL/GenBank/DDBJ databases">
        <title>Complete genome of a marine bacteria Jeotgalibacillus malaysiensis.</title>
        <authorList>
            <person name="Yaakop A.S."/>
            <person name="Chan K.-G."/>
            <person name="Goh K.M."/>
        </authorList>
    </citation>
    <scope>NUCLEOTIDE SEQUENCE [LARGE SCALE GENOMIC DNA]</scope>
    <source>
        <strain evidence="1 2">D5</strain>
        <plasmid evidence="2">Plasmid</plasmid>
    </source>
</reference>
<keyword evidence="1" id="KW-0614">Plasmid</keyword>
<dbReference type="KEGG" id="jeo:JMA_44020"/>
<accession>A0A0B5B0P6</accession>
<dbReference type="AlphaFoldDB" id="A0A0B5B0P6"/>
<proteinExistence type="predicted"/>
<evidence type="ECO:0000313" key="1">
    <source>
        <dbReference type="EMBL" id="AJD93719.1"/>
    </source>
</evidence>
<dbReference type="InterPro" id="IPR011004">
    <property type="entry name" value="Trimer_LpxA-like_sf"/>
</dbReference>
<dbReference type="EMBL" id="CP009417">
    <property type="protein sequence ID" value="AJD93719.1"/>
    <property type="molecule type" value="Genomic_DNA"/>
</dbReference>
<keyword evidence="2" id="KW-1185">Reference proteome</keyword>
<geneLocation type="plasmid" evidence="2"/>
<sequence length="318" mass="36697">MEKKYRILYENKITYKDTRTKGLKDVYQIEALKDMPSIHVKKGDLGGYVEDETNLSHEDDCWIFKDGVVASGSLVAGNALIYEEATILDGSRVFDNAVIKFAHVTNSFISGDSKIETATIENCTFFNKSYLDMVYVKNITTWDLDMVHSTLNPRSSLIWTSASCELIDTEFVHKGRRRKMVWEHPLKMEHSKLTDIHLFTLKSPVHMKNVRAHVRLKFSALECQTSRYTNKLVGDKELMLTKDTWLVIKDSSIEIDGHLFGYLRFDLSQVKTFGYIENHSHKCLSLTRLEMSELSRLTNHKEIHIENLVLQGEDNYTC</sequence>
<dbReference type="OrthoDB" id="2241963at2"/>
<evidence type="ECO:0000313" key="2">
    <source>
        <dbReference type="Proteomes" id="UP000031449"/>
    </source>
</evidence>
<organism evidence="1 2">
    <name type="scientific">Jeotgalibacillus malaysiensis</name>
    <dbReference type="NCBI Taxonomy" id="1508404"/>
    <lineage>
        <taxon>Bacteria</taxon>
        <taxon>Bacillati</taxon>
        <taxon>Bacillota</taxon>
        <taxon>Bacilli</taxon>
        <taxon>Bacillales</taxon>
        <taxon>Caryophanaceae</taxon>
        <taxon>Jeotgalibacillus</taxon>
    </lineage>
</organism>
<dbReference type="HOGENOM" id="CLU_054933_0_0_9"/>